<keyword evidence="4" id="KW-1133">Transmembrane helix</keyword>
<organism evidence="5 6">
    <name type="scientific">Uncinocarpus reesii (strain UAMH 1704)</name>
    <dbReference type="NCBI Taxonomy" id="336963"/>
    <lineage>
        <taxon>Eukaryota</taxon>
        <taxon>Fungi</taxon>
        <taxon>Dikarya</taxon>
        <taxon>Ascomycota</taxon>
        <taxon>Pezizomycotina</taxon>
        <taxon>Eurotiomycetes</taxon>
        <taxon>Eurotiomycetidae</taxon>
        <taxon>Onygenales</taxon>
        <taxon>Onygenaceae</taxon>
        <taxon>Uncinocarpus</taxon>
    </lineage>
</organism>
<dbReference type="VEuPathDB" id="FungiDB:UREG_07237"/>
<comment type="catalytic activity">
    <reaction evidence="2">
        <text>N(6)-D-ribulosyl-L-lysyl-[protein] + ATP = N(6)-(3-O-phospho-D-ribulosyl)-L-lysyl-[protein] + ADP + H(+)</text>
        <dbReference type="Rhea" id="RHEA:48432"/>
        <dbReference type="Rhea" id="RHEA-COMP:12103"/>
        <dbReference type="Rhea" id="RHEA-COMP:12104"/>
        <dbReference type="ChEBI" id="CHEBI:15378"/>
        <dbReference type="ChEBI" id="CHEBI:30616"/>
        <dbReference type="ChEBI" id="CHEBI:90418"/>
        <dbReference type="ChEBI" id="CHEBI:90420"/>
        <dbReference type="ChEBI" id="CHEBI:456216"/>
        <dbReference type="EC" id="2.7.1.172"/>
    </reaction>
    <physiologicalReaction direction="left-to-right" evidence="2">
        <dbReference type="Rhea" id="RHEA:48433"/>
    </physiologicalReaction>
</comment>
<evidence type="ECO:0000313" key="6">
    <source>
        <dbReference type="Proteomes" id="UP000002058"/>
    </source>
</evidence>
<gene>
    <name evidence="5" type="ORF">UREG_07237</name>
</gene>
<accession>C4JYI6</accession>
<dbReference type="eggNOG" id="KOG3021">
    <property type="taxonomic scope" value="Eukaryota"/>
</dbReference>
<dbReference type="PANTHER" id="PTHR12149:SF8">
    <property type="entry name" value="PROTEIN-RIBULOSAMINE 3-KINASE"/>
    <property type="match status" value="1"/>
</dbReference>
<dbReference type="GeneID" id="8439839"/>
<dbReference type="InParanoid" id="C4JYI6"/>
<evidence type="ECO:0000313" key="5">
    <source>
        <dbReference type="EMBL" id="EEP82372.1"/>
    </source>
</evidence>
<sequence>MIERLPNAPGKSPEGKFGFHVTTHLANVPVNNTWNASWEAFWAQQMKSLLDREEDVRGHNDELSALKVAFFENVIPRLLRPLESGGRRIKPCLVHSDLWPGNIQHRAEGSNLCLFDSCAYWGHHEVDLAICRNPRYRLGRDHIDAYARRMPEFPSHPKDEFDDRNALYALKFHVLLSIMYHHEPRYRQIAIDEIRQLVEKFPNGYADYEAKAVHEPELIESPTLLDVAPRFTKSEVVKTVKKPMPTEKAEHQHVNDDKEAQAAPAESHMEEPGRNFLGEISENLPLLIFAGFCLLVVLAAYFLEIRVSVRARA</sequence>
<dbReference type="HOGENOM" id="CLU_889018_0_0_1"/>
<feature type="region of interest" description="Disordered" evidence="3">
    <location>
        <begin position="245"/>
        <end position="269"/>
    </location>
</feature>
<dbReference type="PANTHER" id="PTHR12149">
    <property type="entry name" value="FRUCTOSAMINE 3 KINASE-RELATED PROTEIN"/>
    <property type="match status" value="1"/>
</dbReference>
<evidence type="ECO:0000256" key="2">
    <source>
        <dbReference type="ARBA" id="ARBA00048655"/>
    </source>
</evidence>
<dbReference type="OMA" id="FWAQQMK"/>
<dbReference type="EC" id="2.7.1.172" evidence="1"/>
<dbReference type="Pfam" id="PF03881">
    <property type="entry name" value="Fructosamin_kin"/>
    <property type="match status" value="1"/>
</dbReference>
<dbReference type="KEGG" id="ure:UREG_07237"/>
<feature type="transmembrane region" description="Helical" evidence="4">
    <location>
        <begin position="284"/>
        <end position="303"/>
    </location>
</feature>
<keyword evidence="4" id="KW-0812">Transmembrane</keyword>
<evidence type="ECO:0000256" key="4">
    <source>
        <dbReference type="SAM" id="Phobius"/>
    </source>
</evidence>
<feature type="compositionally biased region" description="Basic and acidic residues" evidence="3">
    <location>
        <begin position="245"/>
        <end position="260"/>
    </location>
</feature>
<dbReference type="Gene3D" id="3.90.1200.10">
    <property type="match status" value="1"/>
</dbReference>
<proteinExistence type="predicted"/>
<protein>
    <recommendedName>
        <fullName evidence="1">protein-ribulosamine 3-kinase</fullName>
        <ecNumber evidence="1">2.7.1.172</ecNumber>
    </recommendedName>
</protein>
<dbReference type="SUPFAM" id="SSF56112">
    <property type="entry name" value="Protein kinase-like (PK-like)"/>
    <property type="match status" value="1"/>
</dbReference>
<name>C4JYI6_UNCRE</name>
<evidence type="ECO:0000256" key="1">
    <source>
        <dbReference type="ARBA" id="ARBA00011961"/>
    </source>
</evidence>
<dbReference type="EMBL" id="CH476619">
    <property type="protein sequence ID" value="EEP82372.1"/>
    <property type="molecule type" value="Genomic_DNA"/>
</dbReference>
<dbReference type="InterPro" id="IPR011009">
    <property type="entry name" value="Kinase-like_dom_sf"/>
</dbReference>
<keyword evidence="6" id="KW-1185">Reference proteome</keyword>
<dbReference type="Proteomes" id="UP000002058">
    <property type="component" value="Unassembled WGS sequence"/>
</dbReference>
<reference evidence="6" key="1">
    <citation type="journal article" date="2009" name="Genome Res.">
        <title>Comparative genomic analyses of the human fungal pathogens Coccidioides and their relatives.</title>
        <authorList>
            <person name="Sharpton T.J."/>
            <person name="Stajich J.E."/>
            <person name="Rounsley S.D."/>
            <person name="Gardner M.J."/>
            <person name="Wortman J.R."/>
            <person name="Jordar V.S."/>
            <person name="Maiti R."/>
            <person name="Kodira C.D."/>
            <person name="Neafsey D.E."/>
            <person name="Zeng Q."/>
            <person name="Hung C.-Y."/>
            <person name="McMahan C."/>
            <person name="Muszewska A."/>
            <person name="Grynberg M."/>
            <person name="Mandel M.A."/>
            <person name="Kellner E.M."/>
            <person name="Barker B.M."/>
            <person name="Galgiani J.N."/>
            <person name="Orbach M.J."/>
            <person name="Kirkland T.N."/>
            <person name="Cole G.T."/>
            <person name="Henn M.R."/>
            <person name="Birren B.W."/>
            <person name="Taylor J.W."/>
        </authorList>
    </citation>
    <scope>NUCLEOTIDE SEQUENCE [LARGE SCALE GENOMIC DNA]</scope>
    <source>
        <strain evidence="6">UAMH 1704</strain>
    </source>
</reference>
<dbReference type="AlphaFoldDB" id="C4JYI6"/>
<dbReference type="GO" id="GO:0102193">
    <property type="term" value="F:protein-ribulosamine 3-kinase activity"/>
    <property type="evidence" value="ECO:0007669"/>
    <property type="project" value="UniProtKB-EC"/>
</dbReference>
<keyword evidence="4" id="KW-0472">Membrane</keyword>
<dbReference type="InterPro" id="IPR016477">
    <property type="entry name" value="Fructo-/Ketosamine-3-kinase"/>
</dbReference>
<dbReference type="OrthoDB" id="5772781at2759"/>
<evidence type="ECO:0000256" key="3">
    <source>
        <dbReference type="SAM" id="MobiDB-lite"/>
    </source>
</evidence>
<dbReference type="RefSeq" id="XP_002582464.1">
    <property type="nucleotide sequence ID" value="XM_002582418.1"/>
</dbReference>